<accession>A0A6I5MZR8</accession>
<dbReference type="Proteomes" id="UP000469292">
    <property type="component" value="Unassembled WGS sequence"/>
</dbReference>
<evidence type="ECO:0000313" key="3">
    <source>
        <dbReference type="Proteomes" id="UP000469292"/>
    </source>
</evidence>
<reference evidence="2 3" key="1">
    <citation type="submission" date="2019-09" db="EMBL/GenBank/DDBJ databases">
        <title>Phylogenetic characterization of a novel taxon of the genus Bifidobacterium: Bifidobacterium choloepi sp. nov.</title>
        <authorList>
            <person name="Modesto M."/>
            <person name="Satti M."/>
        </authorList>
    </citation>
    <scope>NUCLEOTIDE SEQUENCE [LARGE SCALE GENOMIC DNA]</scope>
    <source>
        <strain evidence="2 3">BRDM6</strain>
    </source>
</reference>
<feature type="region of interest" description="Disordered" evidence="1">
    <location>
        <begin position="43"/>
        <end position="67"/>
    </location>
</feature>
<organism evidence="2 3">
    <name type="scientific">Bifidobacterium choloepi</name>
    <dbReference type="NCBI Taxonomy" id="2614131"/>
    <lineage>
        <taxon>Bacteria</taxon>
        <taxon>Bacillati</taxon>
        <taxon>Actinomycetota</taxon>
        <taxon>Actinomycetes</taxon>
        <taxon>Bifidobacteriales</taxon>
        <taxon>Bifidobacteriaceae</taxon>
        <taxon>Bifidobacterium</taxon>
    </lineage>
</organism>
<evidence type="ECO:0008006" key="4">
    <source>
        <dbReference type="Google" id="ProtNLM"/>
    </source>
</evidence>
<gene>
    <name evidence="2" type="ORF">F6S87_06045</name>
</gene>
<dbReference type="RefSeq" id="WP_163227753.1">
    <property type="nucleotide sequence ID" value="NZ_VYSG01000002.1"/>
</dbReference>
<dbReference type="EMBL" id="VYSG01000002">
    <property type="protein sequence ID" value="NEG70158.1"/>
    <property type="molecule type" value="Genomic_DNA"/>
</dbReference>
<comment type="caution">
    <text evidence="2">The sequence shown here is derived from an EMBL/GenBank/DDBJ whole genome shotgun (WGS) entry which is preliminary data.</text>
</comment>
<keyword evidence="3" id="KW-1185">Reference proteome</keyword>
<dbReference type="AlphaFoldDB" id="A0A6I5MZR8"/>
<proteinExistence type="predicted"/>
<name>A0A6I5MZR8_9BIFI</name>
<sequence length="67" mass="7928">MMGDKEWYFNTVTGKVELGPQSPMAIRLGPYKTKEEAEKALDIAEERNKEWENQEREWKQWPKDAAN</sequence>
<evidence type="ECO:0000313" key="2">
    <source>
        <dbReference type="EMBL" id="NEG70158.1"/>
    </source>
</evidence>
<protein>
    <recommendedName>
        <fullName evidence="4">SPOR domain-containing protein</fullName>
    </recommendedName>
</protein>
<evidence type="ECO:0000256" key="1">
    <source>
        <dbReference type="SAM" id="MobiDB-lite"/>
    </source>
</evidence>